<feature type="domain" description="Glycosyl hydrolase family 13 catalytic" evidence="11">
    <location>
        <begin position="113"/>
        <end position="481"/>
    </location>
</feature>
<dbReference type="InterPro" id="IPR012850">
    <property type="entry name" value="A-amylase_bs_C"/>
</dbReference>
<feature type="region of interest" description="Disordered" evidence="10">
    <location>
        <begin position="80"/>
        <end position="99"/>
    </location>
</feature>
<evidence type="ECO:0000256" key="3">
    <source>
        <dbReference type="ARBA" id="ARBA00008061"/>
    </source>
</evidence>
<protein>
    <recommendedName>
        <fullName evidence="4 9">Alpha-amylase</fullName>
        <ecNumber evidence="4 9">3.2.1.1</ecNumber>
    </recommendedName>
</protein>
<accession>A0A830H8E6</accession>
<keyword evidence="13" id="KW-1185">Reference proteome</keyword>
<dbReference type="Pfam" id="PF00128">
    <property type="entry name" value="Alpha-amylase"/>
    <property type="match status" value="1"/>
</dbReference>
<evidence type="ECO:0000256" key="7">
    <source>
        <dbReference type="ARBA" id="ARBA00023295"/>
    </source>
</evidence>
<evidence type="ECO:0000259" key="11">
    <source>
        <dbReference type="SMART" id="SM00642"/>
    </source>
</evidence>
<reference evidence="12" key="1">
    <citation type="submission" date="2020-10" db="EMBL/GenBank/DDBJ databases">
        <title>Unveiling of a novel bifunctional photoreceptor, Dualchrome1, isolated from a cosmopolitan green alga.</title>
        <authorList>
            <person name="Suzuki S."/>
            <person name="Kawachi M."/>
        </authorList>
    </citation>
    <scope>NUCLEOTIDE SEQUENCE</scope>
    <source>
        <strain evidence="12">NIES 2893</strain>
    </source>
</reference>
<dbReference type="GO" id="GO:0004556">
    <property type="term" value="F:alpha-amylase activity"/>
    <property type="evidence" value="ECO:0007669"/>
    <property type="project" value="UniProtKB-UniRule"/>
</dbReference>
<dbReference type="Proteomes" id="UP000660262">
    <property type="component" value="Unassembled WGS sequence"/>
</dbReference>
<evidence type="ECO:0000313" key="13">
    <source>
        <dbReference type="Proteomes" id="UP000660262"/>
    </source>
</evidence>
<dbReference type="CDD" id="cd11314">
    <property type="entry name" value="AmyAc_arch_bac_plant_AmyA"/>
    <property type="match status" value="1"/>
</dbReference>
<evidence type="ECO:0000256" key="5">
    <source>
        <dbReference type="ARBA" id="ARBA00022801"/>
    </source>
</evidence>
<gene>
    <name evidence="12" type="ORF">PPROV_000136900</name>
</gene>
<comment type="catalytic activity">
    <reaction evidence="1 9">
        <text>Endohydrolysis of (1-&gt;4)-alpha-D-glucosidic linkages in polysaccharides containing three or more (1-&gt;4)-alpha-linked D-glucose units.</text>
        <dbReference type="EC" id="3.2.1.1"/>
    </reaction>
</comment>
<dbReference type="GO" id="GO:0005509">
    <property type="term" value="F:calcium ion binding"/>
    <property type="evidence" value="ECO:0007669"/>
    <property type="project" value="InterPro"/>
</dbReference>
<evidence type="ECO:0000256" key="1">
    <source>
        <dbReference type="ARBA" id="ARBA00000548"/>
    </source>
</evidence>
<evidence type="ECO:0000313" key="12">
    <source>
        <dbReference type="EMBL" id="GHP02613.1"/>
    </source>
</evidence>
<evidence type="ECO:0000256" key="9">
    <source>
        <dbReference type="RuleBase" id="RU361134"/>
    </source>
</evidence>
<dbReference type="SUPFAM" id="SSF51445">
    <property type="entry name" value="(Trans)glycosidases"/>
    <property type="match status" value="1"/>
</dbReference>
<evidence type="ECO:0000256" key="4">
    <source>
        <dbReference type="ARBA" id="ARBA00012595"/>
    </source>
</evidence>
<organism evidence="12 13">
    <name type="scientific">Pycnococcus provasolii</name>
    <dbReference type="NCBI Taxonomy" id="41880"/>
    <lineage>
        <taxon>Eukaryota</taxon>
        <taxon>Viridiplantae</taxon>
        <taxon>Chlorophyta</taxon>
        <taxon>Pseudoscourfieldiophyceae</taxon>
        <taxon>Pseudoscourfieldiales</taxon>
        <taxon>Pycnococcaceae</taxon>
        <taxon>Pycnococcus</taxon>
    </lineage>
</organism>
<keyword evidence="6 9" id="KW-0119">Carbohydrate metabolism</keyword>
<feature type="compositionally biased region" description="Basic and acidic residues" evidence="10">
    <location>
        <begin position="85"/>
        <end position="94"/>
    </location>
</feature>
<evidence type="ECO:0000256" key="8">
    <source>
        <dbReference type="RuleBase" id="RU003615"/>
    </source>
</evidence>
<dbReference type="GO" id="GO:0005975">
    <property type="term" value="P:carbohydrate metabolic process"/>
    <property type="evidence" value="ECO:0007669"/>
    <property type="project" value="InterPro"/>
</dbReference>
<evidence type="ECO:0000256" key="6">
    <source>
        <dbReference type="ARBA" id="ARBA00023277"/>
    </source>
</evidence>
<dbReference type="Gene3D" id="3.20.20.80">
    <property type="entry name" value="Glycosidases"/>
    <property type="match status" value="1"/>
</dbReference>
<dbReference type="EMBL" id="BNJQ01000003">
    <property type="protein sequence ID" value="GHP02613.1"/>
    <property type="molecule type" value="Genomic_DNA"/>
</dbReference>
<dbReference type="PRINTS" id="PR00110">
    <property type="entry name" value="ALPHAAMYLASE"/>
</dbReference>
<proteinExistence type="inferred from homology"/>
<dbReference type="OrthoDB" id="550577at2759"/>
<dbReference type="InterPro" id="IPR017853">
    <property type="entry name" value="GH"/>
</dbReference>
<evidence type="ECO:0000256" key="10">
    <source>
        <dbReference type="SAM" id="MobiDB-lite"/>
    </source>
</evidence>
<evidence type="ECO:0000256" key="2">
    <source>
        <dbReference type="ARBA" id="ARBA00001913"/>
    </source>
</evidence>
<dbReference type="InterPro" id="IPR006047">
    <property type="entry name" value="GH13_cat_dom"/>
</dbReference>
<dbReference type="InterPro" id="IPR006046">
    <property type="entry name" value="Alpha_amylase"/>
</dbReference>
<comment type="cofactor">
    <cofactor evidence="2">
        <name>Ca(2+)</name>
        <dbReference type="ChEBI" id="CHEBI:29108"/>
    </cofactor>
</comment>
<dbReference type="EC" id="3.2.1.1" evidence="4 9"/>
<sequence length="576" mass="64124">MSASSCRFGNNMRGVQRTPPAAHAHKISVPCRRSRSSCSRFVVRTRAETSATSPGEQMSGTPPDLAPHIAPSVVNRLRPPSVWGKEWKGDDERAPGQMPGPPAYPMKQWGAHRVLLQGFNWESCKHAEKSKDGKTWYKVMELCAGTMSRVGVTDVWFPPSSQSVAPQGYLPGMLYDLKTPYGNEDELKSTIDTLHKHGIACIADIVINHRCASFQDENGIWNQFEGGTPDEKLDWGSWAIVKGDAKFAGSALRSDTGEDYDAAPDIDHRNETVQKDLSEWMRWLRDEVGFDGWRWDYAKGFAPWVIGALNAQTNPVFSVIEYWSAMGYGDGGLNADQDHHRQELCNYVDASVYTATEHLQYDGDNTVQSTGAFDFTTKGILQDAVGKDEFWRLKDKDGNPPGLLGWWPESAITFLDNHDTGSTQGHWPFPGEFAGAGYAYILTHPGYPCLFWDHVFDWGEELKTSIELMVRARIRNRVGGRCEEVVIHRADHGCYLATIKGRAESDAGDARLAEEQEIRQNPASEVTPWLGGEVVERRHGELAVRIGHGDAGPPGDGWDLVCEGPKFCVWERRAAE</sequence>
<comment type="similarity">
    <text evidence="3 8">Belongs to the glycosyl hydrolase 13 family.</text>
</comment>
<dbReference type="AlphaFoldDB" id="A0A830H8E6"/>
<feature type="region of interest" description="Disordered" evidence="10">
    <location>
        <begin position="1"/>
        <end position="28"/>
    </location>
</feature>
<dbReference type="PANTHER" id="PTHR43447">
    <property type="entry name" value="ALPHA-AMYLASE"/>
    <property type="match status" value="1"/>
</dbReference>
<keyword evidence="7 9" id="KW-0326">Glycosidase</keyword>
<dbReference type="SMART" id="SM00642">
    <property type="entry name" value="Aamy"/>
    <property type="match status" value="1"/>
</dbReference>
<name>A0A830H8E6_9CHLO</name>
<dbReference type="Pfam" id="PF07821">
    <property type="entry name" value="Alpha-amyl_C2"/>
    <property type="match status" value="1"/>
</dbReference>
<comment type="caution">
    <text evidence="12">The sequence shown here is derived from an EMBL/GenBank/DDBJ whole genome shotgun (WGS) entry which is preliminary data.</text>
</comment>
<keyword evidence="5 9" id="KW-0378">Hydrolase</keyword>